<gene>
    <name evidence="1" type="ORF">S03H2_66415</name>
</gene>
<organism evidence="1">
    <name type="scientific">marine sediment metagenome</name>
    <dbReference type="NCBI Taxonomy" id="412755"/>
    <lineage>
        <taxon>unclassified sequences</taxon>
        <taxon>metagenomes</taxon>
        <taxon>ecological metagenomes</taxon>
    </lineage>
</organism>
<name>X1JG88_9ZZZZ</name>
<sequence>IGAQTKPYKPPKIEWVEEIVKAADKAGIPVFLKDSLRTLVLDAVAKHQIDREQFLVGWELRQEMP</sequence>
<reference evidence="1" key="1">
    <citation type="journal article" date="2014" name="Front. Microbiol.">
        <title>High frequency of phylogenetically diverse reductive dehalogenase-homologous genes in deep subseafloor sedimentary metagenomes.</title>
        <authorList>
            <person name="Kawai M."/>
            <person name="Futagami T."/>
            <person name="Toyoda A."/>
            <person name="Takaki Y."/>
            <person name="Nishi S."/>
            <person name="Hori S."/>
            <person name="Arai W."/>
            <person name="Tsubouchi T."/>
            <person name="Morono Y."/>
            <person name="Uchiyama I."/>
            <person name="Ito T."/>
            <person name="Fujiyama A."/>
            <person name="Inagaki F."/>
            <person name="Takami H."/>
        </authorList>
    </citation>
    <scope>NUCLEOTIDE SEQUENCE</scope>
    <source>
        <strain evidence="1">Expedition CK06-06</strain>
    </source>
</reference>
<feature type="non-terminal residue" evidence="1">
    <location>
        <position position="1"/>
    </location>
</feature>
<comment type="caution">
    <text evidence="1">The sequence shown here is derived from an EMBL/GenBank/DDBJ whole genome shotgun (WGS) entry which is preliminary data.</text>
</comment>
<dbReference type="EMBL" id="BARU01043361">
    <property type="protein sequence ID" value="GAH80520.1"/>
    <property type="molecule type" value="Genomic_DNA"/>
</dbReference>
<dbReference type="AlphaFoldDB" id="X1JG88"/>
<proteinExistence type="predicted"/>
<evidence type="ECO:0000313" key="1">
    <source>
        <dbReference type="EMBL" id="GAH80520.1"/>
    </source>
</evidence>
<accession>X1JG88</accession>
<protein>
    <submittedName>
        <fullName evidence="1">Uncharacterized protein</fullName>
    </submittedName>
</protein>